<reference evidence="1" key="1">
    <citation type="submission" date="2021-11" db="EMBL/GenBank/DDBJ databases">
        <title>The first genome sequence of unculturable Mycoplasma faucium obtained by de novo assembly of metagenomic reads.</title>
        <authorList>
            <person name="Sabat A.J."/>
            <person name="Bathoorn E."/>
            <person name="Akkerboom V."/>
            <person name="Friedrich A.W."/>
        </authorList>
    </citation>
    <scope>NUCLEOTIDE SEQUENCE [LARGE SCALE GENOMIC DNA]</scope>
    <source>
        <strain evidence="1">UMCG-MFM1</strain>
    </source>
</reference>
<dbReference type="Gene3D" id="1.10.1070.20">
    <property type="match status" value="1"/>
</dbReference>
<dbReference type="Proteomes" id="UP001622612">
    <property type="component" value="Chromosome"/>
</dbReference>
<name>A0ABZ2TKQ3_9BACT</name>
<evidence type="ECO:0000313" key="2">
    <source>
        <dbReference type="Proteomes" id="UP001622612"/>
    </source>
</evidence>
<proteinExistence type="predicted"/>
<dbReference type="RefSeq" id="WP_405311222.1">
    <property type="nucleotide sequence ID" value="NZ_CP088155.1"/>
</dbReference>
<accession>A0ABZ2TKQ3</accession>
<evidence type="ECO:0008006" key="3">
    <source>
        <dbReference type="Google" id="ProtNLM"/>
    </source>
</evidence>
<gene>
    <name evidence="1" type="ORF">LQ356_02265</name>
</gene>
<organism evidence="1 2">
    <name type="scientific">Metamycoplasma faucium</name>
    <dbReference type="NCBI Taxonomy" id="56142"/>
    <lineage>
        <taxon>Bacteria</taxon>
        <taxon>Bacillati</taxon>
        <taxon>Mycoplasmatota</taxon>
        <taxon>Mycoplasmoidales</taxon>
        <taxon>Metamycoplasmataceae</taxon>
        <taxon>Metamycoplasma</taxon>
    </lineage>
</organism>
<protein>
    <recommendedName>
        <fullName evidence="3">HipA-like C-terminal domain-containing protein</fullName>
    </recommendedName>
</protein>
<dbReference type="EMBL" id="CP088155">
    <property type="protein sequence ID" value="WYM97025.1"/>
    <property type="molecule type" value="Genomic_DNA"/>
</dbReference>
<sequence length="388" mass="46285">MNNTYFLRNKNIDCFAFDYDENENKFSNFIKLEGFNFLPPILKNSDLEQFHKYLLFNRMIPISRPNFQNIFSKKIYLEKLFQTNYSLNLDDTLWITSKENSNLKWEDINFFSNFKNVYSNEILSDSKKVKFYNNTLGKSPDFFTNGELQKTWIKRDNEIILLKSNSRFSTNIPLNEIYAEFFANQIGKLFFNEILDYDINIYNGVLVNECKIFTNQETSYLPFSQIFNNKDNNIENFIKNISNLYGKDDLDDLMVFDALILNIDRHLGNFGLLVNSKTYQKIKNAPIFDNGKSLIYDFNIYKGSIGKNYIKNYAKHASKFYNSFDYQLFEHVQKRHITWIEKLEKFSLKNHAKFPCDKLYFKCVKNLISNRIKAFKIIYENKAKENNW</sequence>
<keyword evidence="2" id="KW-1185">Reference proteome</keyword>
<evidence type="ECO:0000313" key="1">
    <source>
        <dbReference type="EMBL" id="WYM97025.1"/>
    </source>
</evidence>